<reference evidence="2" key="1">
    <citation type="submission" date="2014-09" db="EMBL/GenBank/DDBJ databases">
        <authorList>
            <person name="Sharma Rahul"/>
            <person name="Thines Marco"/>
        </authorList>
    </citation>
    <scope>NUCLEOTIDE SEQUENCE [LARGE SCALE GENOMIC DNA]</scope>
</reference>
<accession>A0A0P1AVL1</accession>
<dbReference type="AlphaFoldDB" id="A0A0P1AVL1"/>
<dbReference type="GeneID" id="36396029"/>
<organism evidence="1 2">
    <name type="scientific">Plasmopara halstedii</name>
    <name type="common">Downy mildew of sunflower</name>
    <dbReference type="NCBI Taxonomy" id="4781"/>
    <lineage>
        <taxon>Eukaryota</taxon>
        <taxon>Sar</taxon>
        <taxon>Stramenopiles</taxon>
        <taxon>Oomycota</taxon>
        <taxon>Peronosporomycetes</taxon>
        <taxon>Peronosporales</taxon>
        <taxon>Peronosporaceae</taxon>
        <taxon>Plasmopara</taxon>
    </lineage>
</organism>
<sequence length="74" mass="8043">MNQQRFALAILIRADLTVDKIATFARTLRAPIEAIDAHPHTLEDSVGVLLDANHEFRPPGLAGLRLVSAQSNGK</sequence>
<evidence type="ECO:0000313" key="2">
    <source>
        <dbReference type="Proteomes" id="UP000054928"/>
    </source>
</evidence>
<proteinExistence type="predicted"/>
<keyword evidence="2" id="KW-1185">Reference proteome</keyword>
<evidence type="ECO:0000313" key="1">
    <source>
        <dbReference type="EMBL" id="CEG44628.1"/>
    </source>
</evidence>
<dbReference type="Proteomes" id="UP000054928">
    <property type="component" value="Unassembled WGS sequence"/>
</dbReference>
<dbReference type="RefSeq" id="XP_024580997.1">
    <property type="nucleotide sequence ID" value="XM_024730751.1"/>
</dbReference>
<dbReference type="EMBL" id="CCYD01001204">
    <property type="protein sequence ID" value="CEG44628.1"/>
    <property type="molecule type" value="Genomic_DNA"/>
</dbReference>
<name>A0A0P1AVL1_PLAHL</name>
<protein>
    <submittedName>
        <fullName evidence="1">Uncharacterized protein</fullName>
    </submittedName>
</protein>